<reference evidence="3" key="2">
    <citation type="submission" date="2007-04" db="EMBL/GenBank/DDBJ databases">
        <title>The genome of the human body louse.</title>
        <authorList>
            <consortium name="The Human Body Louse Genome Consortium"/>
            <person name="Kirkness E."/>
            <person name="Walenz B."/>
            <person name="Hass B."/>
            <person name="Bruggner R."/>
            <person name="Strausberg R."/>
        </authorList>
    </citation>
    <scope>NUCLEOTIDE SEQUENCE</scope>
    <source>
        <strain evidence="3">USDA</strain>
    </source>
</reference>
<dbReference type="Proteomes" id="UP000009046">
    <property type="component" value="Unassembled WGS sequence"/>
</dbReference>
<feature type="region of interest" description="Disordered" evidence="2">
    <location>
        <begin position="1124"/>
        <end position="1163"/>
    </location>
</feature>
<feature type="compositionally biased region" description="Polar residues" evidence="2">
    <location>
        <begin position="845"/>
        <end position="856"/>
    </location>
</feature>
<name>E0W0H7_PEDHC</name>
<dbReference type="InterPro" id="IPR026163">
    <property type="entry name" value="Nckap5l"/>
</dbReference>
<feature type="compositionally biased region" description="Polar residues" evidence="2">
    <location>
        <begin position="886"/>
        <end position="923"/>
    </location>
</feature>
<dbReference type="PANTHER" id="PTHR21740">
    <property type="entry name" value="NCK-ASSOCIATED PROTEIN 5"/>
    <property type="match status" value="1"/>
</dbReference>
<evidence type="ECO:0000313" key="4">
    <source>
        <dbReference type="EnsemblMetazoa" id="PHUM554710-PA"/>
    </source>
</evidence>
<feature type="compositionally biased region" description="Polar residues" evidence="2">
    <location>
        <begin position="1294"/>
        <end position="1317"/>
    </location>
</feature>
<dbReference type="VEuPathDB" id="VectorBase:PHUM554710"/>
<evidence type="ECO:0000256" key="2">
    <source>
        <dbReference type="SAM" id="MobiDB-lite"/>
    </source>
</evidence>
<feature type="region of interest" description="Disordered" evidence="2">
    <location>
        <begin position="977"/>
        <end position="1019"/>
    </location>
</feature>
<evidence type="ECO:0000313" key="5">
    <source>
        <dbReference type="Proteomes" id="UP000009046"/>
    </source>
</evidence>
<dbReference type="EnsemblMetazoa" id="PHUM554710-RA">
    <property type="protein sequence ID" value="PHUM554710-PA"/>
    <property type="gene ID" value="PHUM554710"/>
</dbReference>
<feature type="region of interest" description="Disordered" evidence="2">
    <location>
        <begin position="654"/>
        <end position="674"/>
    </location>
</feature>
<dbReference type="CTD" id="8234652"/>
<dbReference type="GeneID" id="8234652"/>
<gene>
    <name evidence="4" type="primary">8234652</name>
    <name evidence="3" type="ORF">Phum_PHUM554710</name>
</gene>
<reference evidence="4" key="3">
    <citation type="submission" date="2020-05" db="UniProtKB">
        <authorList>
            <consortium name="EnsemblMetazoa"/>
        </authorList>
    </citation>
    <scope>IDENTIFICATION</scope>
    <source>
        <strain evidence="4">USDA</strain>
    </source>
</reference>
<feature type="compositionally biased region" description="Low complexity" evidence="2">
    <location>
        <begin position="1124"/>
        <end position="1148"/>
    </location>
</feature>
<keyword evidence="1" id="KW-0175">Coiled coil</keyword>
<feature type="compositionally biased region" description="Acidic residues" evidence="2">
    <location>
        <begin position="1149"/>
        <end position="1159"/>
    </location>
</feature>
<dbReference type="KEGG" id="phu:Phum_PHUM554710"/>
<reference evidence="3" key="1">
    <citation type="submission" date="2007-04" db="EMBL/GenBank/DDBJ databases">
        <title>Annotation of Pediculus humanus corporis strain USDA.</title>
        <authorList>
            <person name="Kirkness E."/>
            <person name="Hannick L."/>
            <person name="Hass B."/>
            <person name="Bruggner R."/>
            <person name="Lawson D."/>
            <person name="Bidwell S."/>
            <person name="Joardar V."/>
            <person name="Caler E."/>
            <person name="Walenz B."/>
            <person name="Inman J."/>
            <person name="Schobel S."/>
            <person name="Galinsky K."/>
            <person name="Amedeo P."/>
            <person name="Strausberg R."/>
        </authorList>
    </citation>
    <scope>NUCLEOTIDE SEQUENCE</scope>
    <source>
        <strain evidence="3">USDA</strain>
    </source>
</reference>
<feature type="region of interest" description="Disordered" evidence="2">
    <location>
        <begin position="886"/>
        <end position="932"/>
    </location>
</feature>
<feature type="compositionally biased region" description="Low complexity" evidence="2">
    <location>
        <begin position="1272"/>
        <end position="1281"/>
    </location>
</feature>
<dbReference type="HOGENOM" id="CLU_279020_0_0_1"/>
<feature type="region of interest" description="Disordered" evidence="2">
    <location>
        <begin position="1231"/>
        <end position="1258"/>
    </location>
</feature>
<feature type="region of interest" description="Disordered" evidence="2">
    <location>
        <begin position="1272"/>
        <end position="1326"/>
    </location>
</feature>
<feature type="coiled-coil region" evidence="1">
    <location>
        <begin position="87"/>
        <end position="128"/>
    </location>
</feature>
<proteinExistence type="predicted"/>
<organism>
    <name type="scientific">Pediculus humanus subsp. corporis</name>
    <name type="common">Body louse</name>
    <dbReference type="NCBI Taxonomy" id="121224"/>
    <lineage>
        <taxon>Eukaryota</taxon>
        <taxon>Metazoa</taxon>
        <taxon>Ecdysozoa</taxon>
        <taxon>Arthropoda</taxon>
        <taxon>Hexapoda</taxon>
        <taxon>Insecta</taxon>
        <taxon>Pterygota</taxon>
        <taxon>Neoptera</taxon>
        <taxon>Paraneoptera</taxon>
        <taxon>Psocodea</taxon>
        <taxon>Troctomorpha</taxon>
        <taxon>Phthiraptera</taxon>
        <taxon>Anoplura</taxon>
        <taxon>Pediculidae</taxon>
        <taxon>Pediculus</taxon>
    </lineage>
</organism>
<feature type="compositionally biased region" description="Basic and acidic residues" evidence="2">
    <location>
        <begin position="278"/>
        <end position="295"/>
    </location>
</feature>
<sequence length="1326" mass="149235">MRAESNLKNLNLNLHNYQNTITKLGQENDSLKQQVRLLGTTTETESLPDAILDRLKSLETENAYLSQDSDFQRKQYEKCLDDIANQVVRALLSQKNLREEITNLQRRIKELENQNHALANILVNKLDDKNPVFALPPSTDGGQCHGDDDDNNVLSSPSSSSWFPGTFSSEKRTVSPFPDCGENSSFSSPFLLHSSTSNSDERKRFRFSDFGDMRSKNILKSLNSIESLVVVPLQRPRSLNLHFQNGSKGLSGLNSTVTNKRCQHKKNKFNSVALIKNTGEDEGHESPESGNRDEGYSTMSSDIQGPGETSDLSKRELEDLKEASDETDVILDTNREVTSIVVVEDAASDPDMYFIPLNLSVSINPRHSYPPHKDFLPFQHAMRSFSDSHLFLKFTATTSIPSPLSPSMFLVDIVDKNHPLRRTKGTSSLLISNREDFEDTCSNAGSWCSGVVEGCWWDAEYVQHWLRLDDNRLKEQHQEEEEKEILQLEYDQTEIEEWSMSLSCEDVAKTSDVDTTKSRKNLNDIPENDLLVRADDDATEWNHCDSNNLIINTKREESNWSYDTNNMDENLAWQETSPGGSWSSVNTNNSEECCQSLNDAYFNGSEKEEEEDGVDSKRSSIISEDAAEESSAVGTDFTRDFYRLVKFESTKSLASNSSKSNTNCQTNTNDKKRTGYIQEREMALQSVLSFIAEQQRYCHKREVEDDDDVDVDVDDPRLSIVKSPSDETIKKTMECHSSSSTTNQDCLRDVSDDEKVIEINIQELKSQKIYSTDDYSGIDGLNVGQSCENHVSCSNVERDSNLLVNNSESEYKKSIENKRTSFGLQKQRHRSLEKQETTTKVPVRNTRSASLTSNTSKNDKIPRLENLINKSLVIKKSRQSFHDNVQNVESHKTPSSIDIKNQSPQKISSQKNSMKSRIPSQIPSPGGKQRETGIPILIKPDRNLGNVKKTSTKPTITNSKMKGTKIPIILSKKQQTECKTITKQPRRQQQQQQQQEIHTKEKDNRSKNHESNIPVLNERRSDLIKTTRKSLETSNEPEIGKPVIIRGTCCFNDKATSKDVIEELNKMIRKSDEITPNNNKSQGDIKPLDVSCCCPTGWVHVERGDIDFADPKARANLLDVMLASSGSSEVSETSSRSSSTSDTGSNSDSVEEEEEEEPVDYTHLHRLHRIRRQRKAASATRKQSGVLRYSLSSSVRPSIIGRENFFVRYGDKEKEAVASFDFLEDLSTTSVSERSSSDSLGSDQSIYLKSDNSNPTDVDFHSSEIELIETPLTPTSLITPSDDSEERSGELVSLSDSCADSFSESVGSFDETTNNAQILEEKKTIN</sequence>
<keyword evidence="5" id="KW-1185">Reference proteome</keyword>
<feature type="compositionally biased region" description="Low complexity" evidence="2">
    <location>
        <begin position="1231"/>
        <end position="1245"/>
    </location>
</feature>
<feature type="region of interest" description="Disordered" evidence="2">
    <location>
        <begin position="819"/>
        <end position="858"/>
    </location>
</feature>
<dbReference type="eggNOG" id="ENOG502QWN7">
    <property type="taxonomic scope" value="Eukaryota"/>
</dbReference>
<feature type="compositionally biased region" description="Low complexity" evidence="2">
    <location>
        <begin position="619"/>
        <end position="630"/>
    </location>
</feature>
<feature type="region of interest" description="Disordered" evidence="2">
    <location>
        <begin position="605"/>
        <end position="630"/>
    </location>
</feature>
<feature type="coiled-coil region" evidence="1">
    <location>
        <begin position="7"/>
        <end position="34"/>
    </location>
</feature>
<feature type="compositionally biased region" description="Basic and acidic residues" evidence="2">
    <location>
        <begin position="997"/>
        <end position="1010"/>
    </location>
</feature>
<dbReference type="STRING" id="121224.E0W0H7"/>
<dbReference type="EMBL" id="DS235860">
    <property type="protein sequence ID" value="EEB19133.1"/>
    <property type="molecule type" value="Genomic_DNA"/>
</dbReference>
<dbReference type="OrthoDB" id="8930856at2759"/>
<dbReference type="EMBL" id="AAZO01006745">
    <property type="status" value="NOT_ANNOTATED_CDS"/>
    <property type="molecule type" value="Genomic_DNA"/>
</dbReference>
<feature type="region of interest" description="Disordered" evidence="2">
    <location>
        <begin position="276"/>
        <end position="313"/>
    </location>
</feature>
<feature type="compositionally biased region" description="Low complexity" evidence="2">
    <location>
        <begin position="654"/>
        <end position="663"/>
    </location>
</feature>
<dbReference type="OMA" id="HAELEDW"/>
<accession>E0W0H7</accession>
<dbReference type="RefSeq" id="XP_002431871.1">
    <property type="nucleotide sequence ID" value="XM_002431826.1"/>
</dbReference>
<dbReference type="InParanoid" id="E0W0H7"/>
<evidence type="ECO:0000256" key="1">
    <source>
        <dbReference type="SAM" id="Coils"/>
    </source>
</evidence>
<protein>
    <submittedName>
        <fullName evidence="3 4">Uncharacterized protein</fullName>
    </submittedName>
</protein>
<dbReference type="PANTHER" id="PTHR21740:SF8">
    <property type="entry name" value="NCK-ASSOCIATED PROTEIN 5"/>
    <property type="match status" value="1"/>
</dbReference>
<feature type="region of interest" description="Disordered" evidence="2">
    <location>
        <begin position="138"/>
        <end position="158"/>
    </location>
</feature>
<evidence type="ECO:0000313" key="3">
    <source>
        <dbReference type="EMBL" id="EEB19133.1"/>
    </source>
</evidence>